<comment type="caution">
    <text evidence="4">The sequence shown here is derived from an EMBL/GenBank/DDBJ whole genome shotgun (WGS) entry which is preliminary data.</text>
</comment>
<dbReference type="GO" id="GO:0003676">
    <property type="term" value="F:nucleic acid binding"/>
    <property type="evidence" value="ECO:0007669"/>
    <property type="project" value="InterPro"/>
</dbReference>
<keyword evidence="1" id="KW-0479">Metal-binding</keyword>
<sequence length="376" mass="42801">MSSQESYDLGAFLEQFKNVTDVSQLTQGLRAKPQMMVEAIRLLSYHYEHASVRENELEAANSRVQELEQAALNSQNNNRQTNNEDLLKTLADLLSSRQNHVTKSPLIPDAPLFSGDKKDFLNWKGSVLLKLNINADHFPNDQTKMAYVYSRLNSQSQSHLQSWLVDGTLTFSSLGHMFKLLVTLFDDPNGARDAAVRLHSNYQRNRPFVNWIAEIRRDVSIAGYSSESLVLRNLILFNMSNELKRAIIHERDFDILEINETISRLQDIDSRQRALTNLLSRNSLQQTSKPQISPRPDQIIVPTHNDPMDLSSAEARIRGPLSQDEKDRRRRLGLCNYCGVKGHLIRSCPTRPQLAGRHVAIEEEDGEELINDSGKD</sequence>
<dbReference type="InterPro" id="IPR001878">
    <property type="entry name" value="Znf_CCHC"/>
</dbReference>
<evidence type="ECO:0000313" key="5">
    <source>
        <dbReference type="Proteomes" id="UP000237438"/>
    </source>
</evidence>
<dbReference type="SUPFAM" id="SSF57756">
    <property type="entry name" value="Retrovirus zinc finger-like domains"/>
    <property type="match status" value="1"/>
</dbReference>
<dbReference type="Proteomes" id="UP000237438">
    <property type="component" value="Unassembled WGS sequence"/>
</dbReference>
<dbReference type="EMBL" id="PEDP01002496">
    <property type="protein sequence ID" value="POS82630.1"/>
    <property type="molecule type" value="Genomic_DNA"/>
</dbReference>
<gene>
    <name evidence="4" type="ORF">EPUL_006675</name>
</gene>
<dbReference type="AlphaFoldDB" id="A0A2S4PKS4"/>
<reference evidence="4 5" key="1">
    <citation type="submission" date="2017-10" db="EMBL/GenBank/DDBJ databases">
        <title>Development of genomic resources for the powdery mildew, Erysiphe pulchra.</title>
        <authorList>
            <person name="Wadl P.A."/>
            <person name="Mack B.M."/>
            <person name="Moore G."/>
            <person name="Beltz S.B."/>
        </authorList>
    </citation>
    <scope>NUCLEOTIDE SEQUENCE [LARGE SCALE GENOMIC DNA]</scope>
    <source>
        <strain evidence="4">Cflorida</strain>
    </source>
</reference>
<dbReference type="GO" id="GO:0008270">
    <property type="term" value="F:zinc ion binding"/>
    <property type="evidence" value="ECO:0007669"/>
    <property type="project" value="UniProtKB-KW"/>
</dbReference>
<accession>A0A2S4PKS4</accession>
<protein>
    <recommendedName>
        <fullName evidence="3">CCHC-type domain-containing protein</fullName>
    </recommendedName>
</protein>
<organism evidence="4 5">
    <name type="scientific">Erysiphe pulchra</name>
    <dbReference type="NCBI Taxonomy" id="225359"/>
    <lineage>
        <taxon>Eukaryota</taxon>
        <taxon>Fungi</taxon>
        <taxon>Dikarya</taxon>
        <taxon>Ascomycota</taxon>
        <taxon>Pezizomycotina</taxon>
        <taxon>Leotiomycetes</taxon>
        <taxon>Erysiphales</taxon>
        <taxon>Erysiphaceae</taxon>
        <taxon>Erysiphe</taxon>
    </lineage>
</organism>
<keyword evidence="5" id="KW-1185">Reference proteome</keyword>
<keyword evidence="1" id="KW-0862">Zinc</keyword>
<dbReference type="PROSITE" id="PS50158">
    <property type="entry name" value="ZF_CCHC"/>
    <property type="match status" value="1"/>
</dbReference>
<evidence type="ECO:0000259" key="3">
    <source>
        <dbReference type="PROSITE" id="PS50158"/>
    </source>
</evidence>
<evidence type="ECO:0000256" key="2">
    <source>
        <dbReference type="SAM" id="Coils"/>
    </source>
</evidence>
<keyword evidence="2" id="KW-0175">Coiled coil</keyword>
<proteinExistence type="predicted"/>
<feature type="domain" description="CCHC-type" evidence="3">
    <location>
        <begin position="335"/>
        <end position="349"/>
    </location>
</feature>
<evidence type="ECO:0000313" key="4">
    <source>
        <dbReference type="EMBL" id="POS82630.1"/>
    </source>
</evidence>
<dbReference type="InterPro" id="IPR036875">
    <property type="entry name" value="Znf_CCHC_sf"/>
</dbReference>
<dbReference type="STRING" id="225359.A0A2S4PKS4"/>
<keyword evidence="1" id="KW-0863">Zinc-finger</keyword>
<evidence type="ECO:0000256" key="1">
    <source>
        <dbReference type="PROSITE-ProRule" id="PRU00047"/>
    </source>
</evidence>
<dbReference type="OrthoDB" id="3598195at2759"/>
<dbReference type="Gene3D" id="4.10.60.10">
    <property type="entry name" value="Zinc finger, CCHC-type"/>
    <property type="match status" value="1"/>
</dbReference>
<feature type="coiled-coil region" evidence="2">
    <location>
        <begin position="50"/>
        <end position="84"/>
    </location>
</feature>
<name>A0A2S4PKS4_9PEZI</name>